<comment type="similarity">
    <text evidence="2 4">Belongs to the pyridoxal phosphate-binding protein YggS/PROSC family.</text>
</comment>
<dbReference type="Gene3D" id="3.20.20.10">
    <property type="entry name" value="Alanine racemase"/>
    <property type="match status" value="1"/>
</dbReference>
<proteinExistence type="inferred from homology"/>
<evidence type="ECO:0000256" key="4">
    <source>
        <dbReference type="RuleBase" id="RU004514"/>
    </source>
</evidence>
<dbReference type="NCBIfam" id="TIGR00044">
    <property type="entry name" value="YggS family pyridoxal phosphate-dependent enzyme"/>
    <property type="match status" value="1"/>
</dbReference>
<keyword evidence="1 2" id="KW-0663">Pyridoxal phosphate</keyword>
<sequence>MKNINVWKILCSFKGGINISIAEKNMAILNEIPKDVTLVAVSKTKPIEMIMECYDIGQRDFGENKVQDLIAKKEVLPKDIRWHFIGKLQTNKVKYLVNNVHLIHSLSSIKLLEKIESEFGKNNLSADVLIQINIGREESKSGIYEEELEDMIKAVENCNHVNVKGLMVIIPKGTDEENRYYFNKTKKIFDNLKDRKLKNISMQVLSMGMTNDYKIAIQEGATMIRVGSGIFGLREK</sequence>
<evidence type="ECO:0000256" key="2">
    <source>
        <dbReference type="HAMAP-Rule" id="MF_02087"/>
    </source>
</evidence>
<feature type="modified residue" description="N6-(pyridoxal phosphate)lysine" evidence="2 3">
    <location>
        <position position="43"/>
    </location>
</feature>
<dbReference type="InterPro" id="IPR029066">
    <property type="entry name" value="PLP-binding_barrel"/>
</dbReference>
<dbReference type="InterPro" id="IPR001608">
    <property type="entry name" value="Ala_racemase_N"/>
</dbReference>
<dbReference type="FunFam" id="3.20.20.10:FF:000018">
    <property type="entry name" value="Pyridoxal phosphate homeostasis protein"/>
    <property type="match status" value="1"/>
</dbReference>
<gene>
    <name evidence="6" type="ORF">ERS852470_00974</name>
</gene>
<dbReference type="Pfam" id="PF01168">
    <property type="entry name" value="Ala_racemase_N"/>
    <property type="match status" value="1"/>
</dbReference>
<dbReference type="SUPFAM" id="SSF51419">
    <property type="entry name" value="PLP-binding barrel"/>
    <property type="match status" value="1"/>
</dbReference>
<dbReference type="EMBL" id="CYZV01000008">
    <property type="protein sequence ID" value="CUN89904.1"/>
    <property type="molecule type" value="Genomic_DNA"/>
</dbReference>
<feature type="domain" description="Alanine racemase N-terminal" evidence="5">
    <location>
        <begin position="22"/>
        <end position="234"/>
    </location>
</feature>
<dbReference type="PROSITE" id="PS01211">
    <property type="entry name" value="UPF0001"/>
    <property type="match status" value="1"/>
</dbReference>
<comment type="cofactor">
    <cofactor evidence="3">
        <name>pyridoxal 5'-phosphate</name>
        <dbReference type="ChEBI" id="CHEBI:597326"/>
    </cofactor>
</comment>
<dbReference type="PANTHER" id="PTHR10146:SF14">
    <property type="entry name" value="PYRIDOXAL PHOSPHATE HOMEOSTASIS PROTEIN"/>
    <property type="match status" value="1"/>
</dbReference>
<dbReference type="GO" id="GO:0030170">
    <property type="term" value="F:pyridoxal phosphate binding"/>
    <property type="evidence" value="ECO:0007669"/>
    <property type="project" value="UniProtKB-UniRule"/>
</dbReference>
<evidence type="ECO:0000313" key="6">
    <source>
        <dbReference type="EMBL" id="CUN89904.1"/>
    </source>
</evidence>
<dbReference type="AlphaFoldDB" id="A0A173XU98"/>
<dbReference type="PIRSF" id="PIRSF004848">
    <property type="entry name" value="YBL036c_PLPDEIII"/>
    <property type="match status" value="1"/>
</dbReference>
<protein>
    <recommendedName>
        <fullName evidence="2">Pyridoxal phosphate homeostasis protein</fullName>
        <shortName evidence="2">PLP homeostasis protein</shortName>
    </recommendedName>
</protein>
<evidence type="ECO:0000259" key="5">
    <source>
        <dbReference type="Pfam" id="PF01168"/>
    </source>
</evidence>
<evidence type="ECO:0000256" key="1">
    <source>
        <dbReference type="ARBA" id="ARBA00022898"/>
    </source>
</evidence>
<organism evidence="6 7">
    <name type="scientific">Clostridium disporicum</name>
    <dbReference type="NCBI Taxonomy" id="84024"/>
    <lineage>
        <taxon>Bacteria</taxon>
        <taxon>Bacillati</taxon>
        <taxon>Bacillota</taxon>
        <taxon>Clostridia</taxon>
        <taxon>Eubacteriales</taxon>
        <taxon>Clostridiaceae</taxon>
        <taxon>Clostridium</taxon>
    </lineage>
</organism>
<evidence type="ECO:0000256" key="3">
    <source>
        <dbReference type="PIRSR" id="PIRSR004848-1"/>
    </source>
</evidence>
<dbReference type="HAMAP" id="MF_02087">
    <property type="entry name" value="PLP_homeostasis"/>
    <property type="match status" value="1"/>
</dbReference>
<name>A0A173XU98_9CLOT</name>
<dbReference type="Proteomes" id="UP000095558">
    <property type="component" value="Unassembled WGS sequence"/>
</dbReference>
<reference evidence="6 7" key="1">
    <citation type="submission" date="2015-09" db="EMBL/GenBank/DDBJ databases">
        <authorList>
            <consortium name="Pathogen Informatics"/>
        </authorList>
    </citation>
    <scope>NUCLEOTIDE SEQUENCE [LARGE SCALE GENOMIC DNA]</scope>
    <source>
        <strain evidence="6 7">2789STDY5834855</strain>
    </source>
</reference>
<dbReference type="CDD" id="cd00635">
    <property type="entry name" value="PLPDE_III_YBL036c_like"/>
    <property type="match status" value="1"/>
</dbReference>
<dbReference type="InterPro" id="IPR011078">
    <property type="entry name" value="PyrdxlP_homeostasis"/>
</dbReference>
<evidence type="ECO:0000313" key="7">
    <source>
        <dbReference type="Proteomes" id="UP000095558"/>
    </source>
</evidence>
<dbReference type="PANTHER" id="PTHR10146">
    <property type="entry name" value="PROLINE SYNTHETASE CO-TRANSCRIBED BACTERIAL HOMOLOG PROTEIN"/>
    <property type="match status" value="1"/>
</dbReference>
<comment type="function">
    <text evidence="2">Pyridoxal 5'-phosphate (PLP)-binding protein, which is involved in PLP homeostasis.</text>
</comment>
<accession>A0A173XU98</accession>